<comment type="caution">
    <text evidence="1">The sequence shown here is derived from an EMBL/GenBank/DDBJ whole genome shotgun (WGS) entry which is preliminary data.</text>
</comment>
<accession>A0A0F9WGH9</accession>
<name>A0A0F9WGH9_9ZZZZ</name>
<gene>
    <name evidence="1" type="ORF">LCGC14_0360220</name>
</gene>
<organism evidence="1">
    <name type="scientific">marine sediment metagenome</name>
    <dbReference type="NCBI Taxonomy" id="412755"/>
    <lineage>
        <taxon>unclassified sequences</taxon>
        <taxon>metagenomes</taxon>
        <taxon>ecological metagenomes</taxon>
    </lineage>
</organism>
<dbReference type="AlphaFoldDB" id="A0A0F9WGH9"/>
<proteinExistence type="predicted"/>
<sequence>MIMKKPDLNESSRFRRYKIGTRYADELGRMWRYVKIDFGVAGKIKNKAIRNIIYKWSLYRL</sequence>
<evidence type="ECO:0000313" key="1">
    <source>
        <dbReference type="EMBL" id="KKN77463.1"/>
    </source>
</evidence>
<reference evidence="1" key="1">
    <citation type="journal article" date="2015" name="Nature">
        <title>Complex archaea that bridge the gap between prokaryotes and eukaryotes.</title>
        <authorList>
            <person name="Spang A."/>
            <person name="Saw J.H."/>
            <person name="Jorgensen S.L."/>
            <person name="Zaremba-Niedzwiedzka K."/>
            <person name="Martijn J."/>
            <person name="Lind A.E."/>
            <person name="van Eijk R."/>
            <person name="Schleper C."/>
            <person name="Guy L."/>
            <person name="Ettema T.J."/>
        </authorList>
    </citation>
    <scope>NUCLEOTIDE SEQUENCE</scope>
</reference>
<protein>
    <submittedName>
        <fullName evidence="1">Uncharacterized protein</fullName>
    </submittedName>
</protein>
<dbReference type="EMBL" id="LAZR01000278">
    <property type="protein sequence ID" value="KKN77463.1"/>
    <property type="molecule type" value="Genomic_DNA"/>
</dbReference>